<keyword evidence="4" id="KW-0812">Transmembrane</keyword>
<dbReference type="PANTHER" id="PTHR37042:SF4">
    <property type="entry name" value="OUTER MEMBRANE PROTEIN RV1973"/>
    <property type="match status" value="1"/>
</dbReference>
<gene>
    <name evidence="5" type="ORF">MCNF_48310</name>
</gene>
<protein>
    <submittedName>
        <fullName evidence="5">Uncharacterized protein</fullName>
    </submittedName>
</protein>
<keyword evidence="4" id="KW-1133">Transmembrane helix</keyword>
<dbReference type="Proteomes" id="UP000466931">
    <property type="component" value="Chromosome"/>
</dbReference>
<evidence type="ECO:0000256" key="4">
    <source>
        <dbReference type="SAM" id="Phobius"/>
    </source>
</evidence>
<evidence type="ECO:0000256" key="1">
    <source>
        <dbReference type="ARBA" id="ARBA00004370"/>
    </source>
</evidence>
<feature type="transmembrane region" description="Helical" evidence="4">
    <location>
        <begin position="59"/>
        <end position="81"/>
    </location>
</feature>
<organism evidence="5 6">
    <name type="scientific">Mycolicibacterium confluentis</name>
    <dbReference type="NCBI Taxonomy" id="28047"/>
    <lineage>
        <taxon>Bacteria</taxon>
        <taxon>Bacillati</taxon>
        <taxon>Actinomycetota</taxon>
        <taxon>Actinomycetes</taxon>
        <taxon>Mycobacteriales</taxon>
        <taxon>Mycobacteriaceae</taxon>
        <taxon>Mycolicibacterium</taxon>
    </lineage>
</organism>
<proteinExistence type="predicted"/>
<dbReference type="PANTHER" id="PTHR37042">
    <property type="entry name" value="OUTER MEMBRANE PROTEIN RV1973"/>
    <property type="match status" value="1"/>
</dbReference>
<evidence type="ECO:0000313" key="5">
    <source>
        <dbReference type="EMBL" id="BBZ36226.1"/>
    </source>
</evidence>
<evidence type="ECO:0000256" key="2">
    <source>
        <dbReference type="ARBA" id="ARBA00023136"/>
    </source>
</evidence>
<dbReference type="EMBL" id="AP022612">
    <property type="protein sequence ID" value="BBZ36226.1"/>
    <property type="molecule type" value="Genomic_DNA"/>
</dbReference>
<evidence type="ECO:0000313" key="6">
    <source>
        <dbReference type="Proteomes" id="UP000466931"/>
    </source>
</evidence>
<comment type="subcellular location">
    <subcellularLocation>
        <location evidence="1">Membrane</location>
    </subcellularLocation>
</comment>
<sequence length="213" mass="22308">MSITDDVLQDVHDDVDEAPRDADEAADQDAGQDPAGGSGAEGSDESAAASRSWRPTRTVLALGTGVAVLLAAVTAAVVLVWELRSEREISTAAEQATAAAQQYAVTLTSLDGAKLDSNFAAVLDGATGEFKNMYSQSSAQLKSVLIDNKAAAKGTVVAAGVKSATPDRVEVMLFVDQSVTNSANPEPRVDRSRIIMTMEKVDGRWLTSNVEIP</sequence>
<feature type="compositionally biased region" description="Basic and acidic residues" evidence="3">
    <location>
        <begin position="9"/>
        <end position="23"/>
    </location>
</feature>
<accession>A0A7I7Y3L2</accession>
<name>A0A7I7Y3L2_9MYCO</name>
<reference evidence="5" key="2">
    <citation type="submission" date="2020-02" db="EMBL/GenBank/DDBJ databases">
        <authorList>
            <person name="Matsumoto Y."/>
            <person name="Motooka D."/>
            <person name="Nakamura S."/>
        </authorList>
    </citation>
    <scope>NUCLEOTIDE SEQUENCE</scope>
    <source>
        <strain evidence="5">JCM 13671</strain>
    </source>
</reference>
<dbReference type="RefSeq" id="WP_085152014.1">
    <property type="nucleotide sequence ID" value="NZ_AP022612.1"/>
</dbReference>
<keyword evidence="6" id="KW-1185">Reference proteome</keyword>
<feature type="region of interest" description="Disordered" evidence="3">
    <location>
        <begin position="1"/>
        <end position="51"/>
    </location>
</feature>
<evidence type="ECO:0000256" key="3">
    <source>
        <dbReference type="SAM" id="MobiDB-lite"/>
    </source>
</evidence>
<dbReference type="GO" id="GO:0016020">
    <property type="term" value="C:membrane"/>
    <property type="evidence" value="ECO:0007669"/>
    <property type="project" value="UniProtKB-SubCell"/>
</dbReference>
<dbReference type="AlphaFoldDB" id="A0A7I7Y3L2"/>
<reference evidence="5" key="1">
    <citation type="journal article" date="2019" name="Emerg. Microbes Infect.">
        <title>Comprehensive subspecies identification of 175 nontuberculous mycobacteria species based on 7547 genomic profiles.</title>
        <authorList>
            <person name="Matsumoto Y."/>
            <person name="Kinjo T."/>
            <person name="Motooka D."/>
            <person name="Nabeya D."/>
            <person name="Jung N."/>
            <person name="Uechi K."/>
            <person name="Horii T."/>
            <person name="Iida T."/>
            <person name="Fujita J."/>
            <person name="Nakamura S."/>
        </authorList>
    </citation>
    <scope>NUCLEOTIDE SEQUENCE [LARGE SCALE GENOMIC DNA]</scope>
    <source>
        <strain evidence="5">JCM 13671</strain>
    </source>
</reference>
<dbReference type="OrthoDB" id="5188486at2"/>
<keyword evidence="2 4" id="KW-0472">Membrane</keyword>